<dbReference type="Gene3D" id="3.30.2350.10">
    <property type="entry name" value="Pseudouridine synthase"/>
    <property type="match status" value="1"/>
</dbReference>
<gene>
    <name evidence="17" type="ORF">F7Q92_02110</name>
</gene>
<evidence type="ECO:0000256" key="6">
    <source>
        <dbReference type="ARBA" id="ARBA00036916"/>
    </source>
</evidence>
<proteinExistence type="inferred from homology"/>
<dbReference type="CDD" id="cd02869">
    <property type="entry name" value="PseudoU_synth_RluA_like"/>
    <property type="match status" value="1"/>
</dbReference>
<comment type="catalytic activity">
    <reaction evidence="5">
        <text>uridine(32) in tRNA = pseudouridine(32) in tRNA</text>
        <dbReference type="Rhea" id="RHEA:42544"/>
        <dbReference type="Rhea" id="RHEA-COMP:10107"/>
        <dbReference type="Rhea" id="RHEA-COMP:10108"/>
        <dbReference type="ChEBI" id="CHEBI:65314"/>
        <dbReference type="ChEBI" id="CHEBI:65315"/>
        <dbReference type="EC" id="5.4.99.28"/>
    </reaction>
</comment>
<dbReference type="InterPro" id="IPR020103">
    <property type="entry name" value="PsdUridine_synth_cat_dom_sf"/>
</dbReference>
<dbReference type="AlphaFoldDB" id="A0A643FHK2"/>
<evidence type="ECO:0000256" key="13">
    <source>
        <dbReference type="ARBA" id="ARBA00042844"/>
    </source>
</evidence>
<dbReference type="OrthoDB" id="9785808at2"/>
<evidence type="ECO:0000256" key="14">
    <source>
        <dbReference type="ARBA" id="ARBA00042883"/>
    </source>
</evidence>
<comment type="catalytic activity">
    <reaction evidence="6">
        <text>uridine(746) in 23S rRNA = pseudouridine(746) in 23S rRNA</text>
        <dbReference type="Rhea" id="RHEA:42548"/>
        <dbReference type="Rhea" id="RHEA-COMP:10109"/>
        <dbReference type="Rhea" id="RHEA-COMP:10110"/>
        <dbReference type="ChEBI" id="CHEBI:65314"/>
        <dbReference type="ChEBI" id="CHEBI:65315"/>
        <dbReference type="EC" id="5.4.99.29"/>
    </reaction>
</comment>
<dbReference type="RefSeq" id="WP_151122288.1">
    <property type="nucleotide sequence ID" value="NZ_CP088081.1"/>
</dbReference>
<dbReference type="PROSITE" id="PS01129">
    <property type="entry name" value="PSI_RLU"/>
    <property type="match status" value="1"/>
</dbReference>
<dbReference type="GO" id="GO:0160142">
    <property type="term" value="F:23S rRNA pseudouridine(746) synthase activity"/>
    <property type="evidence" value="ECO:0007669"/>
    <property type="project" value="UniProtKB-EC"/>
</dbReference>
<keyword evidence="2" id="KW-0698">rRNA processing</keyword>
<evidence type="ECO:0000256" key="5">
    <source>
        <dbReference type="ARBA" id="ARBA00036184"/>
    </source>
</evidence>
<dbReference type="GO" id="GO:0003723">
    <property type="term" value="F:RNA binding"/>
    <property type="evidence" value="ECO:0007669"/>
    <property type="project" value="InterPro"/>
</dbReference>
<evidence type="ECO:0000313" key="17">
    <source>
        <dbReference type="EMBL" id="KAB0584971.1"/>
    </source>
</evidence>
<evidence type="ECO:0000256" key="9">
    <source>
        <dbReference type="ARBA" id="ARBA00038945"/>
    </source>
</evidence>
<dbReference type="GO" id="GO:0160151">
    <property type="term" value="F:tRNA pseudouridine(32) synthase activity"/>
    <property type="evidence" value="ECO:0007669"/>
    <property type="project" value="UniProtKB-EC"/>
</dbReference>
<dbReference type="InterPro" id="IPR006224">
    <property type="entry name" value="PsdUridine_synth_RluA-like_CS"/>
</dbReference>
<dbReference type="Pfam" id="PF00849">
    <property type="entry name" value="PseudoU_synth_2"/>
    <property type="match status" value="1"/>
</dbReference>
<evidence type="ECO:0000256" key="7">
    <source>
        <dbReference type="ARBA" id="ARBA00037305"/>
    </source>
</evidence>
<protein>
    <recommendedName>
        <fullName evidence="10">Dual-specificity RNA pseudouridine synthase RluA</fullName>
        <ecNumber evidence="8">5.4.99.28</ecNumber>
        <ecNumber evidence="9">5.4.99.29</ecNumber>
    </recommendedName>
    <alternativeName>
        <fullName evidence="11">23S rRNA pseudouridine(746) synthase</fullName>
    </alternativeName>
    <alternativeName>
        <fullName evidence="14">Ribosomal large subunit pseudouridine synthase A</fullName>
    </alternativeName>
    <alternativeName>
        <fullName evidence="13">rRNA pseudouridylate synthase A</fullName>
    </alternativeName>
    <alternativeName>
        <fullName evidence="15">rRNA-uridine isomerase A</fullName>
    </alternativeName>
    <alternativeName>
        <fullName evidence="12">tRNA pseudouridine(32) synthase</fullName>
    </alternativeName>
</protein>
<dbReference type="GO" id="GO:0000455">
    <property type="term" value="P:enzyme-directed rRNA pseudouridine synthesis"/>
    <property type="evidence" value="ECO:0007669"/>
    <property type="project" value="TreeGrafter"/>
</dbReference>
<dbReference type="EMBL" id="VZPB01000003">
    <property type="protein sequence ID" value="KAB0584971.1"/>
    <property type="molecule type" value="Genomic_DNA"/>
</dbReference>
<sequence length="210" mass="22838">MPDDALPLVHVDDDLVVIDKPAGLLSVPGRGPDKADCAASRVQARFADALVVHRLDMGTSGLLVFGRGPAAQRALSMAFEQRLTSKRYQALVAGWPAQAEGRIDLPLICDWPNRPRQMVSHTVGKPSLTLWQRLEAHALGARLALEPITGRSHQLRVHLQAIGHPILGDELYAPPEVQAAAPRLMLHAERLTLPHPRSGEPLVLHAPVPF</sequence>
<keyword evidence="3" id="KW-0819">tRNA processing</keyword>
<evidence type="ECO:0000256" key="4">
    <source>
        <dbReference type="ARBA" id="ARBA00023235"/>
    </source>
</evidence>
<dbReference type="EC" id="5.4.99.29" evidence="9"/>
<comment type="similarity">
    <text evidence="1">Belongs to the pseudouridine synthase RluA family.</text>
</comment>
<keyword evidence="18" id="KW-1185">Reference proteome</keyword>
<keyword evidence="4" id="KW-0413">Isomerase</keyword>
<name>A0A643FHK2_IDEDE</name>
<dbReference type="Proteomes" id="UP000430120">
    <property type="component" value="Unassembled WGS sequence"/>
</dbReference>
<comment type="function">
    <text evidence="7">Dual specificity enzyme that catalyzes the synthesis of pseudouridine from uracil-746 in 23S ribosomal RNA and from uracil-32 in the anticodon stem and loop of transfer RNAs.</text>
</comment>
<dbReference type="SUPFAM" id="SSF55120">
    <property type="entry name" value="Pseudouridine synthase"/>
    <property type="match status" value="1"/>
</dbReference>
<evidence type="ECO:0000259" key="16">
    <source>
        <dbReference type="Pfam" id="PF00849"/>
    </source>
</evidence>
<evidence type="ECO:0000256" key="15">
    <source>
        <dbReference type="ARBA" id="ARBA00043143"/>
    </source>
</evidence>
<accession>A0A643FHK2</accession>
<dbReference type="PANTHER" id="PTHR21600:SF91">
    <property type="entry name" value="DUAL-SPECIFICITY RNA PSEUDOURIDINE SYNTHASE RLUA"/>
    <property type="match status" value="1"/>
</dbReference>
<comment type="caution">
    <text evidence="17">The sequence shown here is derived from an EMBL/GenBank/DDBJ whole genome shotgun (WGS) entry which is preliminary data.</text>
</comment>
<evidence type="ECO:0000256" key="12">
    <source>
        <dbReference type="ARBA" id="ARBA00042372"/>
    </source>
</evidence>
<evidence type="ECO:0000256" key="8">
    <source>
        <dbReference type="ARBA" id="ARBA00038944"/>
    </source>
</evidence>
<dbReference type="PANTHER" id="PTHR21600">
    <property type="entry name" value="MITOCHONDRIAL RNA PSEUDOURIDINE SYNTHASE"/>
    <property type="match status" value="1"/>
</dbReference>
<dbReference type="GO" id="GO:0008033">
    <property type="term" value="P:tRNA processing"/>
    <property type="evidence" value="ECO:0007669"/>
    <property type="project" value="UniProtKB-KW"/>
</dbReference>
<evidence type="ECO:0000256" key="2">
    <source>
        <dbReference type="ARBA" id="ARBA00022552"/>
    </source>
</evidence>
<evidence type="ECO:0000313" key="18">
    <source>
        <dbReference type="Proteomes" id="UP000430120"/>
    </source>
</evidence>
<dbReference type="InterPro" id="IPR050188">
    <property type="entry name" value="RluA_PseudoU_synthase"/>
</dbReference>
<dbReference type="InterPro" id="IPR006145">
    <property type="entry name" value="PsdUridine_synth_RsuA/RluA"/>
</dbReference>
<reference evidence="17 18" key="1">
    <citation type="submission" date="2019-09" db="EMBL/GenBank/DDBJ databases">
        <title>Draft genome sequences of 48 bacterial type strains from the CCUG.</title>
        <authorList>
            <person name="Tunovic T."/>
            <person name="Pineiro-Iglesias B."/>
            <person name="Unosson C."/>
            <person name="Inganas E."/>
            <person name="Ohlen M."/>
            <person name="Cardew S."/>
            <person name="Jensie-Markopoulos S."/>
            <person name="Salva-Serra F."/>
            <person name="Jaen-Luchoro D."/>
            <person name="Karlsson R."/>
            <person name="Svensson-Stadler L."/>
            <person name="Chun J."/>
            <person name="Moore E."/>
        </authorList>
    </citation>
    <scope>NUCLEOTIDE SEQUENCE [LARGE SCALE GENOMIC DNA]</scope>
    <source>
        <strain evidence="17 18">CCUG 30977</strain>
    </source>
</reference>
<feature type="domain" description="Pseudouridine synthase RsuA/RluA-like" evidence="16">
    <location>
        <begin position="14"/>
        <end position="161"/>
    </location>
</feature>
<evidence type="ECO:0000256" key="11">
    <source>
        <dbReference type="ARBA" id="ARBA00041266"/>
    </source>
</evidence>
<dbReference type="EC" id="5.4.99.28" evidence="8"/>
<evidence type="ECO:0000256" key="10">
    <source>
        <dbReference type="ARBA" id="ARBA00039988"/>
    </source>
</evidence>
<organism evidence="17 18">
    <name type="scientific">Ideonella dechloratans</name>
    <dbReference type="NCBI Taxonomy" id="36863"/>
    <lineage>
        <taxon>Bacteria</taxon>
        <taxon>Pseudomonadati</taxon>
        <taxon>Pseudomonadota</taxon>
        <taxon>Betaproteobacteria</taxon>
        <taxon>Burkholderiales</taxon>
        <taxon>Sphaerotilaceae</taxon>
        <taxon>Ideonella</taxon>
    </lineage>
</organism>
<evidence type="ECO:0000256" key="1">
    <source>
        <dbReference type="ARBA" id="ARBA00010876"/>
    </source>
</evidence>
<evidence type="ECO:0000256" key="3">
    <source>
        <dbReference type="ARBA" id="ARBA00022694"/>
    </source>
</evidence>